<dbReference type="GO" id="GO:0006508">
    <property type="term" value="P:proteolysis"/>
    <property type="evidence" value="ECO:0007669"/>
    <property type="project" value="InterPro"/>
</dbReference>
<evidence type="ECO:0000259" key="1">
    <source>
        <dbReference type="Pfam" id="PF01523"/>
    </source>
</evidence>
<dbReference type="InterPro" id="IPR035068">
    <property type="entry name" value="TldD/PmbA_N"/>
</dbReference>
<dbReference type="Pfam" id="PF19290">
    <property type="entry name" value="PmbA_TldD_2nd"/>
    <property type="match status" value="1"/>
</dbReference>
<dbReference type="GO" id="GO:0005829">
    <property type="term" value="C:cytosol"/>
    <property type="evidence" value="ECO:0007669"/>
    <property type="project" value="TreeGrafter"/>
</dbReference>
<dbReference type="GO" id="GO:0008237">
    <property type="term" value="F:metallopeptidase activity"/>
    <property type="evidence" value="ECO:0007669"/>
    <property type="project" value="InterPro"/>
</dbReference>
<dbReference type="EMBL" id="CP002737">
    <property type="protein sequence ID" value="AEF96418.1"/>
    <property type="molecule type" value="Genomic_DNA"/>
</dbReference>
<keyword evidence="5" id="KW-1185">Reference proteome</keyword>
<evidence type="ECO:0000313" key="4">
    <source>
        <dbReference type="EMBL" id="AEF96418.1"/>
    </source>
</evidence>
<dbReference type="InterPro" id="IPR047657">
    <property type="entry name" value="PmbA"/>
</dbReference>
<dbReference type="Gene3D" id="3.30.2290.10">
    <property type="entry name" value="PmbA/TldD superfamily"/>
    <property type="match status" value="1"/>
</dbReference>
<name>F6BD57_METIK</name>
<evidence type="ECO:0000259" key="2">
    <source>
        <dbReference type="Pfam" id="PF19289"/>
    </source>
</evidence>
<dbReference type="GeneID" id="10643719"/>
<dbReference type="OrthoDB" id="84520at2157"/>
<dbReference type="InterPro" id="IPR045569">
    <property type="entry name" value="Metalloprtase-TldD/E_C"/>
</dbReference>
<dbReference type="STRING" id="880724.Metig_0875"/>
<protein>
    <submittedName>
        <fullName evidence="4">Peptidase U62 modulator of DNA gyrase</fullName>
    </submittedName>
</protein>
<evidence type="ECO:0000313" key="5">
    <source>
        <dbReference type="Proteomes" id="UP000009227"/>
    </source>
</evidence>
<feature type="domain" description="Metalloprotease TldD/E C-terminal" evidence="2">
    <location>
        <begin position="208"/>
        <end position="412"/>
    </location>
</feature>
<feature type="domain" description="Metalloprotease TldD/E N-terminal" evidence="1">
    <location>
        <begin position="18"/>
        <end position="80"/>
    </location>
</feature>
<dbReference type="PANTHER" id="PTHR43421">
    <property type="entry name" value="METALLOPROTEASE PMBA"/>
    <property type="match status" value="1"/>
</dbReference>
<organism evidence="5">
    <name type="scientific">Methanotorris igneus (strain DSM 5666 / JCM 11834 / Kol 5)</name>
    <dbReference type="NCBI Taxonomy" id="880724"/>
    <lineage>
        <taxon>Archaea</taxon>
        <taxon>Methanobacteriati</taxon>
        <taxon>Methanobacteriota</taxon>
        <taxon>Methanomada group</taxon>
        <taxon>Methanococci</taxon>
        <taxon>Methanococcales</taxon>
        <taxon>Methanocaldococcaceae</taxon>
        <taxon>Methanotorris</taxon>
    </lineage>
</organism>
<gene>
    <name evidence="4" type="ordered locus">Metig_0875</name>
</gene>
<dbReference type="RefSeq" id="WP_013799020.1">
    <property type="nucleotide sequence ID" value="NC_015562.1"/>
</dbReference>
<dbReference type="Proteomes" id="UP000009227">
    <property type="component" value="Chromosome"/>
</dbReference>
<sequence length="416" mass="45904">MDIVEKIINIGEKEGFEVEVFISKGISSSIDLDGESVDSVETSKDFGVGVRVIKDGKVGFAYSTKEDVNVVYKAMKNLVEDKFVSFAEKEKFKEPKGIFYKDILKLDEEEMLSDLILMKDIAKDEGVTVTGGGISKSYEYNRIVNSNGVDVEEEFTFYSAYLSVIYENETGYEGLTKTKRFDVENIAKKAVELAKKSVNGKTITYDGDIILSPRALSSLLPYTLIPSFSAENVQRNRSVLKDKLGEQVFGESITIVDDGTLDNANYSSKVDGEGCPTKRTVLVENGVLKSYLYDIKRANIDGKECTGNGMRDYSSLPYISPSNFIIEPVDKLENFDNYVYVNGVIGSHTSNPITGDFAVEIQNAFMVKGGEEIPIKKGLLSGNIFECLKDAVPLNDVEQRGKLISPSIVIKGHIVG</sequence>
<accession>F6BD57</accession>
<dbReference type="AlphaFoldDB" id="F6BD57"/>
<dbReference type="Pfam" id="PF01523">
    <property type="entry name" value="PmbA_TldD_1st"/>
    <property type="match status" value="1"/>
</dbReference>
<dbReference type="InterPro" id="IPR045570">
    <property type="entry name" value="Metalloprtase-TldD/E_cen_dom"/>
</dbReference>
<evidence type="ECO:0000259" key="3">
    <source>
        <dbReference type="Pfam" id="PF19290"/>
    </source>
</evidence>
<dbReference type="InterPro" id="IPR036059">
    <property type="entry name" value="TldD/PmbA_sf"/>
</dbReference>
<reference evidence="4 5" key="1">
    <citation type="submission" date="2011-05" db="EMBL/GenBank/DDBJ databases">
        <title>Complete sequence of Methanotorris igneus Kol 5.</title>
        <authorList>
            <consortium name="US DOE Joint Genome Institute"/>
            <person name="Lucas S."/>
            <person name="Han J."/>
            <person name="Lapidus A."/>
            <person name="Cheng J.-F."/>
            <person name="Goodwin L."/>
            <person name="Pitluck S."/>
            <person name="Peters L."/>
            <person name="Mikhailova N."/>
            <person name="Chertkov O."/>
            <person name="Han C."/>
            <person name="Tapia R."/>
            <person name="Land M."/>
            <person name="Hauser L."/>
            <person name="Kyrpides N."/>
            <person name="Ivanova N."/>
            <person name="Pagani I."/>
            <person name="Sieprawska-Lupa M."/>
            <person name="Whitman W."/>
            <person name="Woyke T."/>
        </authorList>
    </citation>
    <scope>NUCLEOTIDE SEQUENCE [LARGE SCALE GENOMIC DNA]</scope>
    <source>
        <strain evidence="5">DSM 5666 / JCM 11834 / Kol 5</strain>
    </source>
</reference>
<dbReference type="Pfam" id="PF19289">
    <property type="entry name" value="PmbA_TldD_3rd"/>
    <property type="match status" value="1"/>
</dbReference>
<dbReference type="PANTHER" id="PTHR43421:SF1">
    <property type="entry name" value="METALLOPROTEASE PMBA"/>
    <property type="match status" value="1"/>
</dbReference>
<dbReference type="HOGENOM" id="CLU_026425_4_2_2"/>
<dbReference type="InterPro" id="IPR002510">
    <property type="entry name" value="Metalloprtase-TldD/E_N"/>
</dbReference>
<dbReference type="KEGG" id="mig:Metig_0875"/>
<feature type="domain" description="Metalloprotease TldD/E central" evidence="3">
    <location>
        <begin position="102"/>
        <end position="197"/>
    </location>
</feature>
<proteinExistence type="predicted"/>
<dbReference type="SUPFAM" id="SSF111283">
    <property type="entry name" value="Putative modulator of DNA gyrase, PmbA/TldD"/>
    <property type="match status" value="1"/>
</dbReference>